<dbReference type="RefSeq" id="WP_068746319.1">
    <property type="nucleotide sequence ID" value="NZ_LSRE01000023.1"/>
</dbReference>
<name>A0A137ZCL9_9ACTN</name>
<evidence type="ECO:0008006" key="5">
    <source>
        <dbReference type="Google" id="ProtNLM"/>
    </source>
</evidence>
<evidence type="ECO:0000256" key="1">
    <source>
        <dbReference type="SAM" id="Phobius"/>
    </source>
</evidence>
<feature type="transmembrane region" description="Helical" evidence="1">
    <location>
        <begin position="324"/>
        <end position="344"/>
    </location>
</feature>
<organism evidence="3 4">
    <name type="scientific">Tsukamurella pseudospumae</name>
    <dbReference type="NCBI Taxonomy" id="239498"/>
    <lineage>
        <taxon>Bacteria</taxon>
        <taxon>Bacillati</taxon>
        <taxon>Actinomycetota</taxon>
        <taxon>Actinomycetes</taxon>
        <taxon>Mycobacteriales</taxon>
        <taxon>Tsukamurellaceae</taxon>
        <taxon>Tsukamurella</taxon>
    </lineage>
</organism>
<proteinExistence type="predicted"/>
<feature type="chain" id="PRO_5045866258" description="DUF2330 domain-containing protein" evidence="2">
    <location>
        <begin position="35"/>
        <end position="352"/>
    </location>
</feature>
<keyword evidence="1" id="KW-1133">Transmembrane helix</keyword>
<dbReference type="Proteomes" id="UP000070409">
    <property type="component" value="Unassembled WGS sequence"/>
</dbReference>
<feature type="signal peptide" evidence="2">
    <location>
        <begin position="1"/>
        <end position="34"/>
    </location>
</feature>
<keyword evidence="1" id="KW-0472">Membrane</keyword>
<dbReference type="EMBL" id="LSRE01000023">
    <property type="protein sequence ID" value="KXO95925.1"/>
    <property type="molecule type" value="Genomic_DNA"/>
</dbReference>
<evidence type="ECO:0000313" key="3">
    <source>
        <dbReference type="EMBL" id="KXO95925.1"/>
    </source>
</evidence>
<keyword evidence="2" id="KW-0732">Signal</keyword>
<reference evidence="3 4" key="1">
    <citation type="submission" date="2016-02" db="EMBL/GenBank/DDBJ databases">
        <authorList>
            <person name="Teng J.L."/>
            <person name="Tang Y."/>
            <person name="Huang Y."/>
            <person name="Guo F."/>
            <person name="Wei W."/>
            <person name="Chen J.H."/>
            <person name="Wong S.Y."/>
            <person name="Lau S.K."/>
            <person name="Woo P.C."/>
        </authorList>
    </citation>
    <scope>NUCLEOTIDE SEQUENCE [LARGE SCALE GENOMIC DNA]</scope>
    <source>
        <strain evidence="3 4">JCM 13375</strain>
    </source>
</reference>
<keyword evidence="1" id="KW-0812">Transmembrane</keyword>
<comment type="caution">
    <text evidence="3">The sequence shown here is derived from an EMBL/GenBank/DDBJ whole genome shotgun (WGS) entry which is preliminary data.</text>
</comment>
<evidence type="ECO:0000313" key="4">
    <source>
        <dbReference type="Proteomes" id="UP000070409"/>
    </source>
</evidence>
<dbReference type="Pfam" id="PF10092">
    <property type="entry name" value="DUF2330"/>
    <property type="match status" value="1"/>
</dbReference>
<protein>
    <recommendedName>
        <fullName evidence="5">DUF2330 domain-containing protein</fullName>
    </recommendedName>
</protein>
<sequence length="352" mass="37312">MAQYSTSPWSRLCRTALVALLAATCLVSAPTASACACGAPAMPDGVDATATQEIALVSGDGRTETIEMRLALQSAGDRGALVVPTPAPATVSGGTAETFTELGWITKPRVDTRRRLFGFPNLIPLMGAGNPGAPEVLGRVRIGPIEAVTLRGGDAPGLQRWLSDNGFALRAEVAATLTGYVADGWSFVALRLVGDDLRGGLKPVRLTFPSTELVYPMRMSRAARQSQRVTVYALGHHRVERTDADRGRQDTTLEFAGRIGAATHDPRLTELSAGVGDYLTRITTEAAPESITTDFRFSRAATDEPYQRVDVEYVADGRTALTTMLTAVGALAGIAFLVGGAAVIDRRRRARG</sequence>
<dbReference type="InterPro" id="IPR019283">
    <property type="entry name" value="DUF2330"/>
</dbReference>
<gene>
    <name evidence="3" type="ORF">AXK61_04570</name>
</gene>
<evidence type="ECO:0000256" key="2">
    <source>
        <dbReference type="SAM" id="SignalP"/>
    </source>
</evidence>
<accession>A0A137ZCL9</accession>
<keyword evidence="4" id="KW-1185">Reference proteome</keyword>